<gene>
    <name evidence="1" type="ORF">FO441_01625</name>
</gene>
<comment type="caution">
    <text evidence="1">The sequence shown here is derived from an EMBL/GenBank/DDBJ whole genome shotgun (WGS) entry which is preliminary data.</text>
</comment>
<accession>A0A558AXK7</accession>
<reference evidence="1 2" key="1">
    <citation type="submission" date="2019-07" db="EMBL/GenBank/DDBJ databases">
        <title>Salinicoccus cyprini sp. nov., isolated from gastro-intestinal tract of mirror carp, Cyprinus carpio var. specularis, collected from Gobind Sagar Reservoir, Himachal Pradesh, India.</title>
        <authorList>
            <person name="Talwar C."/>
            <person name="Singh A.K."/>
            <person name="Lal R."/>
            <person name="Negi R.K."/>
        </authorList>
    </citation>
    <scope>NUCLEOTIDE SEQUENCE [LARGE SCALE GENOMIC DNA]</scope>
    <source>
        <strain evidence="1 2">CT19</strain>
    </source>
</reference>
<name>A0A558AXK7_9STAP</name>
<dbReference type="AlphaFoldDB" id="A0A558AXK7"/>
<proteinExistence type="predicted"/>
<dbReference type="Proteomes" id="UP000315103">
    <property type="component" value="Unassembled WGS sequence"/>
</dbReference>
<dbReference type="OrthoDB" id="9810718at2"/>
<keyword evidence="2" id="KW-1185">Reference proteome</keyword>
<evidence type="ECO:0000313" key="1">
    <source>
        <dbReference type="EMBL" id="TVT29002.1"/>
    </source>
</evidence>
<protein>
    <submittedName>
        <fullName evidence="1">Uncharacterized protein</fullName>
    </submittedName>
</protein>
<dbReference type="RefSeq" id="WP_145284842.1">
    <property type="nucleotide sequence ID" value="NZ_VMSJ01000001.1"/>
</dbReference>
<evidence type="ECO:0000313" key="2">
    <source>
        <dbReference type="Proteomes" id="UP000315103"/>
    </source>
</evidence>
<dbReference type="EMBL" id="VMSJ01000001">
    <property type="protein sequence ID" value="TVT29002.1"/>
    <property type="molecule type" value="Genomic_DNA"/>
</dbReference>
<organism evidence="1 2">
    <name type="scientific">Salinicoccus cyprini</name>
    <dbReference type="NCBI Taxonomy" id="2493691"/>
    <lineage>
        <taxon>Bacteria</taxon>
        <taxon>Bacillati</taxon>
        <taxon>Bacillota</taxon>
        <taxon>Bacilli</taxon>
        <taxon>Bacillales</taxon>
        <taxon>Staphylococcaceae</taxon>
        <taxon>Salinicoccus</taxon>
    </lineage>
</organism>
<sequence>MNIEMIEDLRIRKDLLTSEWIIISLGFKNRRAHVFKVKNNNFFQKKIKDEMKKLSDLGHSTEWLKADFIISEEEVPFSQVLSSIQQTRRNYIDYGIAYDKHYSLAFLPEEINANAFVRPVPGDKKRTCLYVRGISIHILRSTRPIKAFIFTKNT</sequence>